<name>A0ABV3NRT4_9ENTR</name>
<comment type="caution">
    <text evidence="3">The sequence shown here is derived from an EMBL/GenBank/DDBJ whole genome shotgun (WGS) entry which is preliminary data.</text>
</comment>
<evidence type="ECO:0000256" key="1">
    <source>
        <dbReference type="ARBA" id="ARBA00010364"/>
    </source>
</evidence>
<dbReference type="PANTHER" id="PTHR13420">
    <property type="entry name" value="UPF0235 PROTEIN C15ORF40"/>
    <property type="match status" value="1"/>
</dbReference>
<accession>A0ABV3NRT4</accession>
<dbReference type="NCBIfam" id="TIGR00251">
    <property type="entry name" value="DUF167 family protein"/>
    <property type="match status" value="1"/>
</dbReference>
<dbReference type="InterPro" id="IPR003746">
    <property type="entry name" value="DUF167"/>
</dbReference>
<evidence type="ECO:0000256" key="2">
    <source>
        <dbReference type="HAMAP-Rule" id="MF_00634"/>
    </source>
</evidence>
<dbReference type="InterPro" id="IPR036591">
    <property type="entry name" value="YggU-like_sf"/>
</dbReference>
<comment type="similarity">
    <text evidence="1 2">Belongs to the UPF0235 family.</text>
</comment>
<proteinExistence type="inferred from homology"/>
<dbReference type="Proteomes" id="UP001555342">
    <property type="component" value="Unassembled WGS sequence"/>
</dbReference>
<dbReference type="Gene3D" id="3.30.1200.10">
    <property type="entry name" value="YggU-like"/>
    <property type="match status" value="1"/>
</dbReference>
<dbReference type="PANTHER" id="PTHR13420:SF7">
    <property type="entry name" value="UPF0235 PROTEIN C15ORF40"/>
    <property type="match status" value="1"/>
</dbReference>
<organism evidence="3 4">
    <name type="scientific">Buttiauxella gaviniae</name>
    <dbReference type="NCBI Taxonomy" id="82990"/>
    <lineage>
        <taxon>Bacteria</taxon>
        <taxon>Pseudomonadati</taxon>
        <taxon>Pseudomonadota</taxon>
        <taxon>Gammaproteobacteria</taxon>
        <taxon>Enterobacterales</taxon>
        <taxon>Enterobacteriaceae</taxon>
        <taxon>Buttiauxella</taxon>
    </lineage>
</organism>
<sequence>MSAVSLSADGLVLRLYIQPKASRDSIIGLHGDELKVAITAPPIDGKANAHLVKYLAKQFRVAKSQVLVEKGELGRHKQIKIIDPQHIPTEVAALLE</sequence>
<dbReference type="RefSeq" id="WP_367594507.1">
    <property type="nucleotide sequence ID" value="NZ_JBFMVT010000002.1"/>
</dbReference>
<dbReference type="SMART" id="SM01152">
    <property type="entry name" value="DUF167"/>
    <property type="match status" value="1"/>
</dbReference>
<dbReference type="NCBIfam" id="NF003466">
    <property type="entry name" value="PRK05090.1"/>
    <property type="match status" value="1"/>
</dbReference>
<dbReference type="SUPFAM" id="SSF69786">
    <property type="entry name" value="YggU-like"/>
    <property type="match status" value="1"/>
</dbReference>
<reference evidence="3 4" key="1">
    <citation type="submission" date="2024-07" db="EMBL/GenBank/DDBJ databases">
        <authorList>
            <person name="Wang L."/>
        </authorList>
    </citation>
    <scope>NUCLEOTIDE SEQUENCE [LARGE SCALE GENOMIC DNA]</scope>
    <source>
        <strain evidence="3 4">WL359</strain>
    </source>
</reference>
<protein>
    <recommendedName>
        <fullName evidence="2">UPF0235 protein AB1E22_05935</fullName>
    </recommendedName>
</protein>
<evidence type="ECO:0000313" key="4">
    <source>
        <dbReference type="Proteomes" id="UP001555342"/>
    </source>
</evidence>
<dbReference type="Pfam" id="PF02594">
    <property type="entry name" value="DUF167"/>
    <property type="match status" value="1"/>
</dbReference>
<evidence type="ECO:0000313" key="3">
    <source>
        <dbReference type="EMBL" id="MEW7312252.1"/>
    </source>
</evidence>
<gene>
    <name evidence="3" type="primary">yggU</name>
    <name evidence="3" type="ORF">AB1E22_05935</name>
</gene>
<keyword evidence="4" id="KW-1185">Reference proteome</keyword>
<dbReference type="EMBL" id="JBFMVT010000002">
    <property type="protein sequence ID" value="MEW7312252.1"/>
    <property type="molecule type" value="Genomic_DNA"/>
</dbReference>
<dbReference type="HAMAP" id="MF_00634">
    <property type="entry name" value="UPF0235"/>
    <property type="match status" value="1"/>
</dbReference>